<evidence type="ECO:0000313" key="1">
    <source>
        <dbReference type="EMBL" id="EFQ26398.1"/>
    </source>
</evidence>
<dbReference type="VEuPathDB" id="FungiDB:GLRG_01542"/>
<gene>
    <name evidence="1" type="ORF">GLRG_01542</name>
</gene>
<dbReference type="Proteomes" id="UP000008782">
    <property type="component" value="Unassembled WGS sequence"/>
</dbReference>
<organism evidence="2">
    <name type="scientific">Colletotrichum graminicola (strain M1.001 / M2 / FGSC 10212)</name>
    <name type="common">Maize anthracnose fungus</name>
    <name type="synonym">Glomerella graminicola</name>
    <dbReference type="NCBI Taxonomy" id="645133"/>
    <lineage>
        <taxon>Eukaryota</taxon>
        <taxon>Fungi</taxon>
        <taxon>Dikarya</taxon>
        <taxon>Ascomycota</taxon>
        <taxon>Pezizomycotina</taxon>
        <taxon>Sordariomycetes</taxon>
        <taxon>Hypocreomycetidae</taxon>
        <taxon>Glomerellales</taxon>
        <taxon>Glomerellaceae</taxon>
        <taxon>Colletotrichum</taxon>
        <taxon>Colletotrichum graminicola species complex</taxon>
    </lineage>
</organism>
<name>E3Q6F0_COLGM</name>
<proteinExistence type="predicted"/>
<accession>E3Q6F0</accession>
<dbReference type="GeneID" id="24406907"/>
<dbReference type="HOGENOM" id="CLU_2527326_0_0_1"/>
<protein>
    <submittedName>
        <fullName evidence="1">Uncharacterized protein</fullName>
    </submittedName>
</protein>
<reference evidence="2" key="1">
    <citation type="journal article" date="2012" name="Nat. Genet.">
        <title>Lifestyle transitions in plant pathogenic Colletotrichum fungi deciphered by genome and transcriptome analyses.</title>
        <authorList>
            <person name="O'Connell R.J."/>
            <person name="Thon M.R."/>
            <person name="Hacquard S."/>
            <person name="Amyotte S.G."/>
            <person name="Kleemann J."/>
            <person name="Torres M.F."/>
            <person name="Damm U."/>
            <person name="Buiate E.A."/>
            <person name="Epstein L."/>
            <person name="Alkan N."/>
            <person name="Altmueller J."/>
            <person name="Alvarado-Balderrama L."/>
            <person name="Bauser C.A."/>
            <person name="Becker C."/>
            <person name="Birren B.W."/>
            <person name="Chen Z."/>
            <person name="Choi J."/>
            <person name="Crouch J.A."/>
            <person name="Duvick J.P."/>
            <person name="Farman M.A."/>
            <person name="Gan P."/>
            <person name="Heiman D."/>
            <person name="Henrissat B."/>
            <person name="Howard R.J."/>
            <person name="Kabbage M."/>
            <person name="Koch C."/>
            <person name="Kracher B."/>
            <person name="Kubo Y."/>
            <person name="Law A.D."/>
            <person name="Lebrun M.-H."/>
            <person name="Lee Y.-H."/>
            <person name="Miyara I."/>
            <person name="Moore N."/>
            <person name="Neumann U."/>
            <person name="Nordstroem K."/>
            <person name="Panaccione D.G."/>
            <person name="Panstruga R."/>
            <person name="Place M."/>
            <person name="Proctor R.H."/>
            <person name="Prusky D."/>
            <person name="Rech G."/>
            <person name="Reinhardt R."/>
            <person name="Rollins J.A."/>
            <person name="Rounsley S."/>
            <person name="Schardl C.L."/>
            <person name="Schwartz D.C."/>
            <person name="Shenoy N."/>
            <person name="Shirasu K."/>
            <person name="Sikhakolli U.R."/>
            <person name="Stueber K."/>
            <person name="Sukno S.A."/>
            <person name="Sweigard J.A."/>
            <person name="Takano Y."/>
            <person name="Takahara H."/>
            <person name="Trail F."/>
            <person name="van der Does H.C."/>
            <person name="Voll L.M."/>
            <person name="Will I."/>
            <person name="Young S."/>
            <person name="Zeng Q."/>
            <person name="Zhang J."/>
            <person name="Zhou S."/>
            <person name="Dickman M.B."/>
            <person name="Schulze-Lefert P."/>
            <person name="Ver Loren van Themaat E."/>
            <person name="Ma L.-J."/>
            <person name="Vaillancourt L.J."/>
        </authorList>
    </citation>
    <scope>NUCLEOTIDE SEQUENCE [LARGE SCALE GENOMIC DNA]</scope>
    <source>
        <strain evidence="2">M1.001 / M2 / FGSC 10212</strain>
    </source>
</reference>
<dbReference type="AlphaFoldDB" id="E3Q6F0"/>
<sequence length="84" mass="9618">MNDFFFLFLQRAWASFIFLRKEIPFLTPFFLASLRVKHRISAELDFCGLPVFFHTTLPCHISGRGGGAPGLEGLVWLRFGWLGV</sequence>
<evidence type="ECO:0000313" key="2">
    <source>
        <dbReference type="Proteomes" id="UP000008782"/>
    </source>
</evidence>
<keyword evidence="2" id="KW-1185">Reference proteome</keyword>
<dbReference type="EMBL" id="GG697334">
    <property type="protein sequence ID" value="EFQ26398.1"/>
    <property type="molecule type" value="Genomic_DNA"/>
</dbReference>
<dbReference type="RefSeq" id="XP_008090418.1">
    <property type="nucleotide sequence ID" value="XM_008092227.1"/>
</dbReference>